<evidence type="ECO:0000313" key="4">
    <source>
        <dbReference type="Proteomes" id="UP001240150"/>
    </source>
</evidence>
<organism evidence="3 4">
    <name type="scientific">Actinoplanes oblitus</name>
    <dbReference type="NCBI Taxonomy" id="3040509"/>
    <lineage>
        <taxon>Bacteria</taxon>
        <taxon>Bacillati</taxon>
        <taxon>Actinomycetota</taxon>
        <taxon>Actinomycetes</taxon>
        <taxon>Micromonosporales</taxon>
        <taxon>Micromonosporaceae</taxon>
        <taxon>Actinoplanes</taxon>
    </lineage>
</organism>
<name>A0ABY8WMI1_9ACTN</name>
<accession>A0ABY8WMI1</accession>
<evidence type="ECO:0000313" key="3">
    <source>
        <dbReference type="EMBL" id="WIM99055.1"/>
    </source>
</evidence>
<evidence type="ECO:0000259" key="2">
    <source>
        <dbReference type="Pfam" id="PF09350"/>
    </source>
</evidence>
<feature type="compositionally biased region" description="Basic and acidic residues" evidence="1">
    <location>
        <begin position="155"/>
        <end position="180"/>
    </location>
</feature>
<dbReference type="RefSeq" id="WP_284920494.1">
    <property type="nucleotide sequence ID" value="NZ_CP126980.1"/>
</dbReference>
<feature type="domain" description="DnaJ homologue subfamily C member 28 conserved" evidence="2">
    <location>
        <begin position="10"/>
        <end position="75"/>
    </location>
</feature>
<keyword evidence="4" id="KW-1185">Reference proteome</keyword>
<sequence length="180" mass="19956">MGAYWYESSIDRQLREATERGEFETLPSAGKPLAGYGGEYDEDWWVKDWLRREGATAGVIPPTLALRRAVEDLETVVDRLHTERAVREHVAELNVRIGKARRGHLDGPPVILPALDADAVVAAWSARASPRAIGESGPSPALPRRRRLARLLGSKAERARRERAAPGEERPPEGRDPAEQ</sequence>
<proteinExistence type="predicted"/>
<dbReference type="Proteomes" id="UP001240150">
    <property type="component" value="Chromosome"/>
</dbReference>
<protein>
    <submittedName>
        <fullName evidence="3">DUF1992 domain-containing protein</fullName>
    </submittedName>
</protein>
<evidence type="ECO:0000256" key="1">
    <source>
        <dbReference type="SAM" id="MobiDB-lite"/>
    </source>
</evidence>
<reference evidence="3 4" key="1">
    <citation type="submission" date="2023-06" db="EMBL/GenBank/DDBJ databases">
        <authorList>
            <person name="Yushchuk O."/>
            <person name="Binda E."/>
            <person name="Ruckert-Reed C."/>
            <person name="Fedorenko V."/>
            <person name="Kalinowski J."/>
            <person name="Marinelli F."/>
        </authorList>
    </citation>
    <scope>NUCLEOTIDE SEQUENCE [LARGE SCALE GENOMIC DNA]</scope>
    <source>
        <strain evidence="3 4">NRRL 3884</strain>
    </source>
</reference>
<gene>
    <name evidence="3" type="ORF">ACTOB_002688</name>
</gene>
<dbReference type="InterPro" id="IPR018961">
    <property type="entry name" value="DnaJ_homolog_subfam-C_membr-28"/>
</dbReference>
<dbReference type="Pfam" id="PF09350">
    <property type="entry name" value="DJC28_CD"/>
    <property type="match status" value="1"/>
</dbReference>
<dbReference type="EMBL" id="CP126980">
    <property type="protein sequence ID" value="WIM99055.1"/>
    <property type="molecule type" value="Genomic_DNA"/>
</dbReference>
<feature type="region of interest" description="Disordered" evidence="1">
    <location>
        <begin position="128"/>
        <end position="180"/>
    </location>
</feature>